<evidence type="ECO:0000313" key="1">
    <source>
        <dbReference type="EMBL" id="KAB6138482.1"/>
    </source>
</evidence>
<reference evidence="1 2" key="1">
    <citation type="journal article" date="2019" name="Nat. Med.">
        <title>A library of human gut bacterial isolates paired with longitudinal multiomics data enables mechanistic microbiome research.</title>
        <authorList>
            <person name="Poyet M."/>
            <person name="Groussin M."/>
            <person name="Gibbons S.M."/>
            <person name="Avila-Pacheco J."/>
            <person name="Jiang X."/>
            <person name="Kearney S.M."/>
            <person name="Perrotta A.R."/>
            <person name="Berdy B."/>
            <person name="Zhao S."/>
            <person name="Lieberman T.D."/>
            <person name="Swanson P.K."/>
            <person name="Smith M."/>
            <person name="Roesemann S."/>
            <person name="Alexander J.E."/>
            <person name="Rich S.A."/>
            <person name="Livny J."/>
            <person name="Vlamakis H."/>
            <person name="Clish C."/>
            <person name="Bullock K."/>
            <person name="Deik A."/>
            <person name="Scott J."/>
            <person name="Pierce K.A."/>
            <person name="Xavier R.J."/>
            <person name="Alm E.J."/>
        </authorList>
    </citation>
    <scope>NUCLEOTIDE SEQUENCE [LARGE SCALE GENOMIC DNA]</scope>
    <source>
        <strain evidence="1 2">BIOML-A58</strain>
    </source>
</reference>
<comment type="caution">
    <text evidence="1">The sequence shown here is derived from an EMBL/GenBank/DDBJ whole genome shotgun (WGS) entry which is preliminary data.</text>
</comment>
<dbReference type="AlphaFoldDB" id="A0A7J5PI23"/>
<accession>A0A7J5PI23</accession>
<evidence type="ECO:0000313" key="2">
    <source>
        <dbReference type="Proteomes" id="UP000434604"/>
    </source>
</evidence>
<dbReference type="RefSeq" id="WP_151935649.1">
    <property type="nucleotide sequence ID" value="NZ_WDED01000079.1"/>
</dbReference>
<dbReference type="EMBL" id="WDED01000079">
    <property type="protein sequence ID" value="KAB6138482.1"/>
    <property type="molecule type" value="Genomic_DNA"/>
</dbReference>
<name>A0A7J5PI23_9BACE</name>
<organism evidence="1 2">
    <name type="scientific">Bacteroides xylanisolvens</name>
    <dbReference type="NCBI Taxonomy" id="371601"/>
    <lineage>
        <taxon>Bacteria</taxon>
        <taxon>Pseudomonadati</taxon>
        <taxon>Bacteroidota</taxon>
        <taxon>Bacteroidia</taxon>
        <taxon>Bacteroidales</taxon>
        <taxon>Bacteroidaceae</taxon>
        <taxon>Bacteroides</taxon>
    </lineage>
</organism>
<dbReference type="Proteomes" id="UP000434604">
    <property type="component" value="Unassembled WGS sequence"/>
</dbReference>
<sequence length="113" mass="13521">MRRKRIKHIAVAVTLLLAIGLCRSCYNIFVNTEQEIFTSPQGTNTIIVQYDFMSRPTVYKKRLLWDKELWEYPGSGFMETVHFNVEWLSEDKIRISYDDKNDEYDEEFFVEIP</sequence>
<gene>
    <name evidence="1" type="ORF">GA398_25405</name>
</gene>
<protein>
    <submittedName>
        <fullName evidence="1">Uncharacterized protein</fullName>
    </submittedName>
</protein>
<proteinExistence type="predicted"/>